<dbReference type="AlphaFoldDB" id="A0AB34T6I8"/>
<accession>A0AB34T6I8</accession>
<dbReference type="Proteomes" id="UP000037239">
    <property type="component" value="Unassembled WGS sequence"/>
</dbReference>
<reference evidence="1 2" key="1">
    <citation type="journal article" date="2015" name="Int J Genomics">
        <title>Comparative Genomics Revealed Genetic Diversity and Species/Strain-Level Differences in Carbohydrate Metabolism of Three Probiotic Bifidobacterial Species.</title>
        <authorList>
            <person name="Odamaki T."/>
            <person name="Horigome A."/>
            <person name="Sugahara H."/>
            <person name="Hashikura N."/>
            <person name="Minami J."/>
            <person name="Xiao J.Z."/>
            <person name="Abe F."/>
        </authorList>
    </citation>
    <scope>NUCLEOTIDE SEQUENCE [LARGE SCALE GENOMIC DNA]</scope>
    <source>
        <strain evidence="1 2">MCC 0483</strain>
    </source>
</reference>
<sequence length="363" mass="42597">MMNMGKMQYRAEPAEYEDFIDYYFYLRTNPRASQEEIRQSLERVGKRYAGHKNFDGHPQIEAMHNANYAKYLECQSIFRSSWKKEEYDRVWEEHLEDVRPLSLVPETTEEVRQLYRQAIQLYDEGEYRRSMMYLDDAERKDTAHNPNIPYMTAVCYQAIYDEGDWPAGYAAARRSLQYAQESERRQYGGRAEARAWALMAFYSDDDQQRRQYCYEQAAKLDPNNPQYAVAAIHTMTDYEQALHSLGNLRAKYPKAQCVKNEYLYMIFKHILTLGSHVSEGKREPEFPPRPSKEQVLLAYSYLPLLDELGEGAALQETDDTVIFMKAPTVNGDIKEMRVIVEKEYARITKPSLFGSLRAKFARK</sequence>
<dbReference type="EMBL" id="AWFK01000015">
    <property type="protein sequence ID" value="KOA48437.1"/>
    <property type="molecule type" value="Genomic_DNA"/>
</dbReference>
<dbReference type="RefSeq" id="WP_052826608.1">
    <property type="nucleotide sequence ID" value="NZ_AWFK01000015.1"/>
</dbReference>
<name>A0AB34T6I8_9BIFI</name>
<organism evidence="1 2">
    <name type="scientific">Bifidobacterium animalis subsp. animalis MCC 0483</name>
    <dbReference type="NCBI Taxonomy" id="1365955"/>
    <lineage>
        <taxon>Bacteria</taxon>
        <taxon>Bacillati</taxon>
        <taxon>Actinomycetota</taxon>
        <taxon>Actinomycetes</taxon>
        <taxon>Bifidobacteriales</taxon>
        <taxon>Bifidobacteriaceae</taxon>
        <taxon>Bifidobacterium</taxon>
    </lineage>
</organism>
<gene>
    <name evidence="1" type="ORF">BAAM0483_08100</name>
</gene>
<protein>
    <recommendedName>
        <fullName evidence="3">Tetratricopeptide repeat protein</fullName>
    </recommendedName>
</protein>
<evidence type="ECO:0008006" key="3">
    <source>
        <dbReference type="Google" id="ProtNLM"/>
    </source>
</evidence>
<evidence type="ECO:0000313" key="1">
    <source>
        <dbReference type="EMBL" id="KOA48437.1"/>
    </source>
</evidence>
<evidence type="ECO:0000313" key="2">
    <source>
        <dbReference type="Proteomes" id="UP000037239"/>
    </source>
</evidence>
<comment type="caution">
    <text evidence="1">The sequence shown here is derived from an EMBL/GenBank/DDBJ whole genome shotgun (WGS) entry which is preliminary data.</text>
</comment>
<proteinExistence type="predicted"/>